<dbReference type="InterPro" id="IPR036576">
    <property type="entry name" value="WRKY_dom_sf"/>
</dbReference>
<dbReference type="SMART" id="SM00774">
    <property type="entry name" value="WRKY"/>
    <property type="match status" value="2"/>
</dbReference>
<dbReference type="PANTHER" id="PTHR31221:SF309">
    <property type="entry name" value="WRKY TRANSCRIPTION FACTOR 32-RELATED"/>
    <property type="match status" value="1"/>
</dbReference>
<comment type="subcellular location">
    <subcellularLocation>
        <location evidence="1">Nucleus</location>
    </subcellularLocation>
</comment>
<dbReference type="Pfam" id="PF03106">
    <property type="entry name" value="WRKY"/>
    <property type="match status" value="3"/>
</dbReference>
<keyword evidence="6" id="KW-0539">Nucleus</keyword>
<evidence type="ECO:0000313" key="10">
    <source>
        <dbReference type="Proteomes" id="UP000734854"/>
    </source>
</evidence>
<dbReference type="GO" id="GO:0003700">
    <property type="term" value="F:DNA-binding transcription factor activity"/>
    <property type="evidence" value="ECO:0007669"/>
    <property type="project" value="InterPro"/>
</dbReference>
<dbReference type="GO" id="GO:0043565">
    <property type="term" value="F:sequence-specific DNA binding"/>
    <property type="evidence" value="ECO:0007669"/>
    <property type="project" value="InterPro"/>
</dbReference>
<dbReference type="FunFam" id="2.20.25.80:FF:000006">
    <property type="entry name" value="WRKY transcription factor"/>
    <property type="match status" value="1"/>
</dbReference>
<dbReference type="PANTHER" id="PTHR31221">
    <property type="entry name" value="WRKY TRANSCRIPTION FACTOR PROTEIN 1-RELATED"/>
    <property type="match status" value="1"/>
</dbReference>
<feature type="domain" description="WRKY" evidence="8">
    <location>
        <begin position="209"/>
        <end position="273"/>
    </location>
</feature>
<keyword evidence="5" id="KW-0804">Transcription</keyword>
<evidence type="ECO:0000259" key="8">
    <source>
        <dbReference type="PROSITE" id="PS50811"/>
    </source>
</evidence>
<evidence type="ECO:0000256" key="3">
    <source>
        <dbReference type="ARBA" id="ARBA00023015"/>
    </source>
</evidence>
<comment type="caution">
    <text evidence="9">The sequence shown here is derived from an EMBL/GenBank/DDBJ whole genome shotgun (WGS) entry which is preliminary data.</text>
</comment>
<feature type="compositionally biased region" description="Low complexity" evidence="7">
    <location>
        <begin position="495"/>
        <end position="504"/>
    </location>
</feature>
<evidence type="ECO:0000256" key="4">
    <source>
        <dbReference type="ARBA" id="ARBA00023125"/>
    </source>
</evidence>
<evidence type="ECO:0000313" key="9">
    <source>
        <dbReference type="EMBL" id="KAG6483015.1"/>
    </source>
</evidence>
<keyword evidence="4" id="KW-0238">DNA-binding</keyword>
<protein>
    <recommendedName>
        <fullName evidence="8">WRKY domain-containing protein</fullName>
    </recommendedName>
</protein>
<name>A0A8J5KBK8_ZINOF</name>
<evidence type="ECO:0000256" key="7">
    <source>
        <dbReference type="SAM" id="MobiDB-lite"/>
    </source>
</evidence>
<accession>A0A8J5KBK8</accession>
<evidence type="ECO:0000256" key="2">
    <source>
        <dbReference type="ARBA" id="ARBA00022737"/>
    </source>
</evidence>
<dbReference type="InterPro" id="IPR044810">
    <property type="entry name" value="WRKY_plant"/>
</dbReference>
<evidence type="ECO:0000256" key="5">
    <source>
        <dbReference type="ARBA" id="ARBA00023163"/>
    </source>
</evidence>
<keyword evidence="10" id="KW-1185">Reference proteome</keyword>
<feature type="domain" description="WRKY" evidence="8">
    <location>
        <begin position="385"/>
        <end position="470"/>
    </location>
</feature>
<feature type="region of interest" description="Disordered" evidence="7">
    <location>
        <begin position="184"/>
        <end position="207"/>
    </location>
</feature>
<feature type="compositionally biased region" description="Basic and acidic residues" evidence="7">
    <location>
        <begin position="269"/>
        <end position="283"/>
    </location>
</feature>
<dbReference type="Gene3D" id="2.20.25.80">
    <property type="entry name" value="WRKY domain"/>
    <property type="match status" value="2"/>
</dbReference>
<keyword evidence="2" id="KW-0677">Repeat</keyword>
<feature type="region of interest" description="Disordered" evidence="7">
    <location>
        <begin position="1"/>
        <end position="49"/>
    </location>
</feature>
<dbReference type="GO" id="GO:0005634">
    <property type="term" value="C:nucleus"/>
    <property type="evidence" value="ECO:0007669"/>
    <property type="project" value="UniProtKB-SubCell"/>
</dbReference>
<dbReference type="SUPFAM" id="SSF118290">
    <property type="entry name" value="WRKY DNA-binding domain"/>
    <property type="match status" value="3"/>
</dbReference>
<keyword evidence="3" id="KW-0805">Transcription regulation</keyword>
<organism evidence="9 10">
    <name type="scientific">Zingiber officinale</name>
    <name type="common">Ginger</name>
    <name type="synonym">Amomum zingiber</name>
    <dbReference type="NCBI Taxonomy" id="94328"/>
    <lineage>
        <taxon>Eukaryota</taxon>
        <taxon>Viridiplantae</taxon>
        <taxon>Streptophyta</taxon>
        <taxon>Embryophyta</taxon>
        <taxon>Tracheophyta</taxon>
        <taxon>Spermatophyta</taxon>
        <taxon>Magnoliopsida</taxon>
        <taxon>Liliopsida</taxon>
        <taxon>Zingiberales</taxon>
        <taxon>Zingiberaceae</taxon>
        <taxon>Zingiber</taxon>
    </lineage>
</organism>
<reference evidence="9 10" key="1">
    <citation type="submission" date="2020-08" db="EMBL/GenBank/DDBJ databases">
        <title>Plant Genome Project.</title>
        <authorList>
            <person name="Zhang R.-G."/>
        </authorList>
    </citation>
    <scope>NUCLEOTIDE SEQUENCE [LARGE SCALE GENOMIC DNA]</scope>
    <source>
        <tissue evidence="9">Rhizome</tissue>
    </source>
</reference>
<proteinExistence type="predicted"/>
<feature type="region of interest" description="Disordered" evidence="7">
    <location>
        <begin position="463"/>
        <end position="560"/>
    </location>
</feature>
<feature type="compositionally biased region" description="Polar residues" evidence="7">
    <location>
        <begin position="301"/>
        <end position="313"/>
    </location>
</feature>
<dbReference type="Proteomes" id="UP000734854">
    <property type="component" value="Unassembled WGS sequence"/>
</dbReference>
<dbReference type="AlphaFoldDB" id="A0A8J5KBK8"/>
<sequence>MAEEADVQEAQVEEKPHVDGADGGAEDAEKRASADPEPPEAAKGGTSGTETKAVANERSFSQLLAGAMASPTGSSCPPTILTVPVVAVPCLLTPAALIESPTFTEPIVTSYSCSVVILLHKRLRVETLNRHTITEPLITTKLKAVTEANDEKEGQFAMTHQAVLAAVTAQAQLQMQVVYPSPSETKTKSFPQPISPTVSPVPLQQISPTPEAYSDDAYHWRKYGQKQVKNTQNSRSYYRCAASNCAAKKKVERCPDGKINEVIYRGKHNHDPPQKYRYTREKGSQSGGPPGENETLDHPSNEPNESDSSTCKTTVHPGTDPREQQLYCSSDCEKDIGITTKKDLTEEPDPKKRQVIWSYLLTESCKSPSTPVPKTVREYIVQTEIDARHLSDGYRWRKYGQKMVKGNTNPRDYRLLAWSDLVALALLLERRSYYRCTHDGCPVRKHVEKSSHDAKALLITYEGKHNHDQPTPRYANDQQTAEGPESATDKELVTSSSHMNSSSSANEVKELSTSELGGDKALKSAESLTITKDANGRANPDGVVTPLIDKKPTEVSVENT</sequence>
<feature type="region of interest" description="Disordered" evidence="7">
    <location>
        <begin position="263"/>
        <end position="326"/>
    </location>
</feature>
<dbReference type="InterPro" id="IPR003657">
    <property type="entry name" value="WRKY_dom"/>
</dbReference>
<gene>
    <name evidence="9" type="ORF">ZIOFF_059655</name>
</gene>
<feature type="compositionally biased region" description="Basic and acidic residues" evidence="7">
    <location>
        <begin position="507"/>
        <end position="523"/>
    </location>
</feature>
<evidence type="ECO:0000256" key="6">
    <source>
        <dbReference type="ARBA" id="ARBA00023242"/>
    </source>
</evidence>
<evidence type="ECO:0000256" key="1">
    <source>
        <dbReference type="ARBA" id="ARBA00004123"/>
    </source>
</evidence>
<dbReference type="EMBL" id="JACMSC010000016">
    <property type="protein sequence ID" value="KAG6483015.1"/>
    <property type="molecule type" value="Genomic_DNA"/>
</dbReference>
<dbReference type="PROSITE" id="PS50811">
    <property type="entry name" value="WRKY"/>
    <property type="match status" value="2"/>
</dbReference>